<dbReference type="GO" id="GO:1904680">
    <property type="term" value="F:peptide transmembrane transporter activity"/>
    <property type="evidence" value="ECO:0007669"/>
    <property type="project" value="TreeGrafter"/>
</dbReference>
<dbReference type="InterPro" id="IPR039424">
    <property type="entry name" value="SBP_5"/>
</dbReference>
<dbReference type="OrthoDB" id="48318at2"/>
<dbReference type="EMBL" id="QPEX01000010">
    <property type="protein sequence ID" value="RCS54954.1"/>
    <property type="molecule type" value="Genomic_DNA"/>
</dbReference>
<sequence>MVNIYDTLVEYDEDTLDLVPCLATEWEVSDDGREWTFKLRPDVKFHDGTPLNADAVVYSFQRIIDPDHPDVHSNIIPYYSNYKQIESIEAIDDLTVRFKLKEPQATFLANMALFASGIVSPTAVKKYGEDFTRHPVGTGPFKFVHWKPEQEILLERFGDYWGEPAGVARVVFLPTKESSIRVTQLARSEIHIADNLPPAEMDSLQDTPGIVVQSTSGINVGYLTMQTKKPPLDQVKVRQAITHAIDRDRLIDVAYSGKAEKAKTMVPPTLWGHGAGVPDITYDPELAKKLLKEAAKENGFELPVKLQLFVMDQPRPYMQQPRQTAIFIKDSLEKVGFKIEIITNDIGQHFPRMTRGEHQLGLSGWSADIADPHNFLHTLLHSDNINEIGGNNLSQYQNPEVDKLLAKAELELDQEKRIELYEQAQLLIYEDAPVLPLVHVPVRIAQRDSVKGYKLHPSSRVRLKTARIEGAP</sequence>
<evidence type="ECO:0000256" key="1">
    <source>
        <dbReference type="ARBA" id="ARBA00005695"/>
    </source>
</evidence>
<feature type="domain" description="Solute-binding protein family 5" evidence="3">
    <location>
        <begin position="18"/>
        <end position="386"/>
    </location>
</feature>
<comment type="caution">
    <text evidence="4">The sequence shown here is derived from an EMBL/GenBank/DDBJ whole genome shotgun (WGS) entry which is preliminary data.</text>
</comment>
<evidence type="ECO:0000259" key="3">
    <source>
        <dbReference type="Pfam" id="PF00496"/>
    </source>
</evidence>
<organism evidence="4 5">
    <name type="scientific">Bremerella cremea</name>
    <dbReference type="NCBI Taxonomy" id="1031537"/>
    <lineage>
        <taxon>Bacteria</taxon>
        <taxon>Pseudomonadati</taxon>
        <taxon>Planctomycetota</taxon>
        <taxon>Planctomycetia</taxon>
        <taxon>Pirellulales</taxon>
        <taxon>Pirellulaceae</taxon>
        <taxon>Bremerella</taxon>
    </lineage>
</organism>
<dbReference type="PANTHER" id="PTHR30290">
    <property type="entry name" value="PERIPLASMIC BINDING COMPONENT OF ABC TRANSPORTER"/>
    <property type="match status" value="1"/>
</dbReference>
<evidence type="ECO:0000313" key="5">
    <source>
        <dbReference type="Proteomes" id="UP000253562"/>
    </source>
</evidence>
<proteinExistence type="inferred from homology"/>
<evidence type="ECO:0000256" key="2">
    <source>
        <dbReference type="ARBA" id="ARBA00022729"/>
    </source>
</evidence>
<dbReference type="InterPro" id="IPR030678">
    <property type="entry name" value="Peptide/Ni-bd"/>
</dbReference>
<dbReference type="CDD" id="cd08493">
    <property type="entry name" value="PBP2_DppA_like"/>
    <property type="match status" value="1"/>
</dbReference>
<protein>
    <submittedName>
        <fullName evidence="4">ABC transporter substrate-binding protein</fullName>
    </submittedName>
</protein>
<dbReference type="Gene3D" id="3.40.190.10">
    <property type="entry name" value="Periplasmic binding protein-like II"/>
    <property type="match status" value="1"/>
</dbReference>
<dbReference type="PANTHER" id="PTHR30290:SF38">
    <property type="entry name" value="D,D-DIPEPTIDE-BINDING PERIPLASMIC PROTEIN DDPA-RELATED"/>
    <property type="match status" value="1"/>
</dbReference>
<dbReference type="InterPro" id="IPR000914">
    <property type="entry name" value="SBP_5_dom"/>
</dbReference>
<reference evidence="4 5" key="1">
    <citation type="submission" date="2018-07" db="EMBL/GenBank/DDBJ databases">
        <title>Comparative genomes isolates from brazilian mangrove.</title>
        <authorList>
            <person name="De Araujo J.E."/>
            <person name="Taketani R.G."/>
            <person name="Silva M.C.P."/>
            <person name="Lourenco M.V."/>
            <person name="Oliveira V.M."/>
            <person name="Andreote F.D."/>
        </authorList>
    </citation>
    <scope>NUCLEOTIDE SEQUENCE [LARGE SCALE GENOMIC DNA]</scope>
    <source>
        <strain evidence="4 5">HEX PRIS-MGV</strain>
    </source>
</reference>
<dbReference type="Proteomes" id="UP000253562">
    <property type="component" value="Unassembled WGS sequence"/>
</dbReference>
<name>A0A368KZ23_9BACT</name>
<dbReference type="GO" id="GO:0043190">
    <property type="term" value="C:ATP-binding cassette (ABC) transporter complex"/>
    <property type="evidence" value="ECO:0007669"/>
    <property type="project" value="InterPro"/>
</dbReference>
<gene>
    <name evidence="4" type="ORF">DTL42_05470</name>
</gene>
<accession>A0A368KZ23</accession>
<dbReference type="GO" id="GO:0030288">
    <property type="term" value="C:outer membrane-bounded periplasmic space"/>
    <property type="evidence" value="ECO:0007669"/>
    <property type="project" value="UniProtKB-ARBA"/>
</dbReference>
<dbReference type="Gene3D" id="3.10.105.10">
    <property type="entry name" value="Dipeptide-binding Protein, Domain 3"/>
    <property type="match status" value="1"/>
</dbReference>
<dbReference type="PIRSF" id="PIRSF002741">
    <property type="entry name" value="MppA"/>
    <property type="match status" value="1"/>
</dbReference>
<dbReference type="SUPFAM" id="SSF53850">
    <property type="entry name" value="Periplasmic binding protein-like II"/>
    <property type="match status" value="1"/>
</dbReference>
<comment type="similarity">
    <text evidence="1">Belongs to the bacterial solute-binding protein 5 family.</text>
</comment>
<dbReference type="Pfam" id="PF00496">
    <property type="entry name" value="SBP_bac_5"/>
    <property type="match status" value="1"/>
</dbReference>
<dbReference type="GO" id="GO:0015833">
    <property type="term" value="P:peptide transport"/>
    <property type="evidence" value="ECO:0007669"/>
    <property type="project" value="TreeGrafter"/>
</dbReference>
<dbReference type="AlphaFoldDB" id="A0A368KZ23"/>
<dbReference type="Gene3D" id="3.90.76.10">
    <property type="entry name" value="Dipeptide-binding Protein, Domain 1"/>
    <property type="match status" value="1"/>
</dbReference>
<evidence type="ECO:0000313" key="4">
    <source>
        <dbReference type="EMBL" id="RCS54954.1"/>
    </source>
</evidence>
<keyword evidence="2" id="KW-0732">Signal</keyword>